<dbReference type="Gene3D" id="1.10.10.10">
    <property type="entry name" value="Winged helix-like DNA-binding domain superfamily/Winged helix DNA-binding domain"/>
    <property type="match status" value="1"/>
</dbReference>
<evidence type="ECO:0000259" key="1">
    <source>
        <dbReference type="Pfam" id="PF13601"/>
    </source>
</evidence>
<reference evidence="3" key="1">
    <citation type="journal article" date="2019" name="Int. J. Syst. Evol. Microbiol.">
        <title>The Global Catalogue of Microorganisms (GCM) 10K type strain sequencing project: providing services to taxonomists for standard genome sequencing and annotation.</title>
        <authorList>
            <consortium name="The Broad Institute Genomics Platform"/>
            <consortium name="The Broad Institute Genome Sequencing Center for Infectious Disease"/>
            <person name="Wu L."/>
            <person name="Ma J."/>
        </authorList>
    </citation>
    <scope>NUCLEOTIDE SEQUENCE [LARGE SCALE GENOMIC DNA]</scope>
    <source>
        <strain evidence="3">CGMCC 1.7064</strain>
    </source>
</reference>
<evidence type="ECO:0000313" key="2">
    <source>
        <dbReference type="EMBL" id="GGO41643.1"/>
    </source>
</evidence>
<organism evidence="2 3">
    <name type="scientific">Citricoccus zhacaiensis</name>
    <dbReference type="NCBI Taxonomy" id="489142"/>
    <lineage>
        <taxon>Bacteria</taxon>
        <taxon>Bacillati</taxon>
        <taxon>Actinomycetota</taxon>
        <taxon>Actinomycetes</taxon>
        <taxon>Micrococcales</taxon>
        <taxon>Micrococcaceae</taxon>
        <taxon>Citricoccus</taxon>
    </lineage>
</organism>
<accession>A0ABQ2LPT5</accession>
<keyword evidence="3" id="KW-1185">Reference proteome</keyword>
<evidence type="ECO:0000313" key="3">
    <source>
        <dbReference type="Proteomes" id="UP000642509"/>
    </source>
</evidence>
<protein>
    <submittedName>
        <fullName evidence="2">Transcriptional regulator</fullName>
    </submittedName>
</protein>
<dbReference type="PANTHER" id="PTHR37318:SF1">
    <property type="entry name" value="BSL7504 PROTEIN"/>
    <property type="match status" value="1"/>
</dbReference>
<proteinExistence type="predicted"/>
<dbReference type="Pfam" id="PF13601">
    <property type="entry name" value="HTH_34"/>
    <property type="match status" value="1"/>
</dbReference>
<dbReference type="InterPro" id="IPR036390">
    <property type="entry name" value="WH_DNA-bd_sf"/>
</dbReference>
<dbReference type="EMBL" id="BMLQ01000001">
    <property type="protein sequence ID" value="GGO41643.1"/>
    <property type="molecule type" value="Genomic_DNA"/>
</dbReference>
<dbReference type="PANTHER" id="PTHR37318">
    <property type="entry name" value="BSL7504 PROTEIN"/>
    <property type="match status" value="1"/>
</dbReference>
<dbReference type="SUPFAM" id="SSF46785">
    <property type="entry name" value="Winged helix' DNA-binding domain"/>
    <property type="match status" value="1"/>
</dbReference>
<feature type="domain" description="Winged helix DNA-binding" evidence="1">
    <location>
        <begin position="17"/>
        <end position="95"/>
    </location>
</feature>
<sequence length="99" mass="10649">MSTHPRLGLNDHFTNPVRLSLMAALAGVDEIDFKSLREALDISDSALSKHSGSLEQAGYVTIRKGFVGKRPRTWLSISADGKAAFTAHVASLRELTAGL</sequence>
<gene>
    <name evidence="2" type="ORF">GCM10010977_05930</name>
</gene>
<dbReference type="InterPro" id="IPR027395">
    <property type="entry name" value="WH_DNA-bd_dom"/>
</dbReference>
<dbReference type="InterPro" id="IPR036388">
    <property type="entry name" value="WH-like_DNA-bd_sf"/>
</dbReference>
<dbReference type="Proteomes" id="UP000642509">
    <property type="component" value="Unassembled WGS sequence"/>
</dbReference>
<name>A0ABQ2LPT5_9MICC</name>
<dbReference type="RefSeq" id="WP_188803952.1">
    <property type="nucleotide sequence ID" value="NZ_BAAAOU010000003.1"/>
</dbReference>
<comment type="caution">
    <text evidence="2">The sequence shown here is derived from an EMBL/GenBank/DDBJ whole genome shotgun (WGS) entry which is preliminary data.</text>
</comment>